<dbReference type="RefSeq" id="WP_074201495.1">
    <property type="nucleotide sequence ID" value="NZ_FSRE01000003.1"/>
</dbReference>
<accession>A0A1N6G5Y5</accession>
<keyword evidence="1" id="KW-0732">Signal</keyword>
<dbReference type="Proteomes" id="UP000198461">
    <property type="component" value="Unassembled WGS sequence"/>
</dbReference>
<feature type="chain" id="PRO_5012207245" evidence="1">
    <location>
        <begin position="24"/>
        <end position="145"/>
    </location>
</feature>
<reference evidence="2 3" key="1">
    <citation type="submission" date="2016-11" db="EMBL/GenBank/DDBJ databases">
        <authorList>
            <person name="Jaros S."/>
            <person name="Januszkiewicz K."/>
            <person name="Wedrychowicz H."/>
        </authorList>
    </citation>
    <scope>NUCLEOTIDE SEQUENCE [LARGE SCALE GENOMIC DNA]</scope>
    <source>
        <strain evidence="2 3">DSM 17737</strain>
    </source>
</reference>
<dbReference type="SUPFAM" id="SSF75169">
    <property type="entry name" value="DsrEFH-like"/>
    <property type="match status" value="1"/>
</dbReference>
<protein>
    <submittedName>
        <fullName evidence="2">Uncharacterized protein</fullName>
    </submittedName>
</protein>
<dbReference type="STRING" id="364032.SAMN05443662_1207"/>
<dbReference type="EMBL" id="FSRE01000003">
    <property type="protein sequence ID" value="SIO02956.1"/>
    <property type="molecule type" value="Genomic_DNA"/>
</dbReference>
<dbReference type="OrthoDB" id="14053at2"/>
<dbReference type="Pfam" id="PF02635">
    <property type="entry name" value="DsrE"/>
    <property type="match status" value="1"/>
</dbReference>
<evidence type="ECO:0000313" key="3">
    <source>
        <dbReference type="Proteomes" id="UP000198461"/>
    </source>
</evidence>
<dbReference type="PANTHER" id="PTHR37691">
    <property type="entry name" value="BLR3518 PROTEIN"/>
    <property type="match status" value="1"/>
</dbReference>
<evidence type="ECO:0000313" key="2">
    <source>
        <dbReference type="EMBL" id="SIO02956.1"/>
    </source>
</evidence>
<organism evidence="2 3">
    <name type="scientific">Sulfurivirga caldicuralii</name>
    <dbReference type="NCBI Taxonomy" id="364032"/>
    <lineage>
        <taxon>Bacteria</taxon>
        <taxon>Pseudomonadati</taxon>
        <taxon>Pseudomonadota</taxon>
        <taxon>Gammaproteobacteria</taxon>
        <taxon>Thiotrichales</taxon>
        <taxon>Piscirickettsiaceae</taxon>
        <taxon>Sulfurivirga</taxon>
    </lineage>
</organism>
<feature type="signal peptide" evidence="1">
    <location>
        <begin position="1"/>
        <end position="23"/>
    </location>
</feature>
<gene>
    <name evidence="2" type="ORF">SAMN05443662_1207</name>
</gene>
<dbReference type="PANTHER" id="PTHR37691:SF1">
    <property type="entry name" value="BLR3518 PROTEIN"/>
    <property type="match status" value="1"/>
</dbReference>
<name>A0A1N6G5Y5_9GAMM</name>
<evidence type="ECO:0000256" key="1">
    <source>
        <dbReference type="SAM" id="SignalP"/>
    </source>
</evidence>
<keyword evidence="3" id="KW-1185">Reference proteome</keyword>
<dbReference type="InterPro" id="IPR027396">
    <property type="entry name" value="DsrEFH-like"/>
</dbReference>
<dbReference type="AlphaFoldDB" id="A0A1N6G5Y5"/>
<dbReference type="Gene3D" id="3.40.1260.10">
    <property type="entry name" value="DsrEFH-like"/>
    <property type="match status" value="1"/>
</dbReference>
<proteinExistence type="predicted"/>
<dbReference type="InterPro" id="IPR003787">
    <property type="entry name" value="Sulphur_relay_DsrE/F-like"/>
</dbReference>
<sequence>MRIPAFISSLLLVLLILTTPARATEYGHQKVVYHLNYDNTTRQKAALRNLQNHINAVGAKNLTAQVVMHGKGITLLQTANEDQQLASKIDSLKLQRVSFKICANTIRKKKIPLDTLYDAHKDDIVPSGVAEIGHLQQQGFSYLRP</sequence>